<evidence type="ECO:0000256" key="6">
    <source>
        <dbReference type="ARBA" id="ARBA00022763"/>
    </source>
</evidence>
<dbReference type="EC" id="2.1.1.63" evidence="9"/>
<dbReference type="InterPro" id="IPR008332">
    <property type="entry name" value="MethylG_MeTrfase_N"/>
</dbReference>
<evidence type="ECO:0000259" key="11">
    <source>
        <dbReference type="Pfam" id="PF02870"/>
    </source>
</evidence>
<evidence type="ECO:0000313" key="12">
    <source>
        <dbReference type="EMBL" id="HIT75095.1"/>
    </source>
</evidence>
<evidence type="ECO:0000256" key="8">
    <source>
        <dbReference type="ARBA" id="ARBA00049348"/>
    </source>
</evidence>
<dbReference type="PANTHER" id="PTHR10815:SF5">
    <property type="entry name" value="METHYLATED-DNA--PROTEIN-CYSTEINE METHYLTRANSFERASE"/>
    <property type="match status" value="1"/>
</dbReference>
<dbReference type="GO" id="GO:0003908">
    <property type="term" value="F:methylated-DNA-[protein]-cysteine S-methyltransferase activity"/>
    <property type="evidence" value="ECO:0007669"/>
    <property type="project" value="UniProtKB-UniRule"/>
</dbReference>
<evidence type="ECO:0000256" key="7">
    <source>
        <dbReference type="ARBA" id="ARBA00023204"/>
    </source>
</evidence>
<dbReference type="GO" id="GO:0032259">
    <property type="term" value="P:methylation"/>
    <property type="evidence" value="ECO:0007669"/>
    <property type="project" value="UniProtKB-KW"/>
</dbReference>
<proteinExistence type="inferred from homology"/>
<keyword evidence="5 9" id="KW-0808">Transferase</keyword>
<protein>
    <recommendedName>
        <fullName evidence="9">Methylated-DNA--protein-cysteine methyltransferase</fullName>
        <ecNumber evidence="9">2.1.1.63</ecNumber>
    </recommendedName>
    <alternativeName>
        <fullName evidence="9">6-O-methylguanine-DNA methyltransferase</fullName>
        <shortName evidence="9">MGMT</shortName>
    </alternativeName>
    <alternativeName>
        <fullName evidence="9">O-6-methylguanine-DNA-alkyltransferase</fullName>
    </alternativeName>
</protein>
<dbReference type="Pfam" id="PF01035">
    <property type="entry name" value="DNA_binding_1"/>
    <property type="match status" value="1"/>
</dbReference>
<gene>
    <name evidence="12" type="ORF">IAA98_05890</name>
</gene>
<dbReference type="Gene3D" id="3.30.160.70">
    <property type="entry name" value="Methylated DNA-protein cysteine methyltransferase domain"/>
    <property type="match status" value="1"/>
</dbReference>
<dbReference type="InterPro" id="IPR036631">
    <property type="entry name" value="MGMT_N_sf"/>
</dbReference>
<feature type="domain" description="Methylguanine DNA methyltransferase ribonuclease-like" evidence="11">
    <location>
        <begin position="2"/>
        <end position="68"/>
    </location>
</feature>
<dbReference type="FunFam" id="1.10.10.10:FF:000214">
    <property type="entry name" value="Methylated-DNA--protein-cysteine methyltransferase"/>
    <property type="match status" value="1"/>
</dbReference>
<name>A0A9D1GYF0_9ACTN</name>
<dbReference type="HAMAP" id="MF_00772">
    <property type="entry name" value="OGT"/>
    <property type="match status" value="1"/>
</dbReference>
<dbReference type="CDD" id="cd06445">
    <property type="entry name" value="ATase"/>
    <property type="match status" value="1"/>
</dbReference>
<dbReference type="InterPro" id="IPR023546">
    <property type="entry name" value="MGMT"/>
</dbReference>
<dbReference type="PROSITE" id="PS00374">
    <property type="entry name" value="MGMT"/>
    <property type="match status" value="1"/>
</dbReference>
<dbReference type="Gene3D" id="1.10.10.10">
    <property type="entry name" value="Winged helix-like DNA-binding domain superfamily/Winged helix DNA-binding domain"/>
    <property type="match status" value="1"/>
</dbReference>
<comment type="caution">
    <text evidence="12">The sequence shown here is derived from an EMBL/GenBank/DDBJ whole genome shotgun (WGS) entry which is preliminary data.</text>
</comment>
<dbReference type="Proteomes" id="UP000886842">
    <property type="component" value="Unassembled WGS sequence"/>
</dbReference>
<evidence type="ECO:0000256" key="4">
    <source>
        <dbReference type="ARBA" id="ARBA00022603"/>
    </source>
</evidence>
<evidence type="ECO:0000259" key="10">
    <source>
        <dbReference type="Pfam" id="PF01035"/>
    </source>
</evidence>
<evidence type="ECO:0000256" key="1">
    <source>
        <dbReference type="ARBA" id="ARBA00001286"/>
    </source>
</evidence>
<dbReference type="EMBL" id="DVLP01000180">
    <property type="protein sequence ID" value="HIT75095.1"/>
    <property type="molecule type" value="Genomic_DNA"/>
</dbReference>
<dbReference type="Pfam" id="PF02870">
    <property type="entry name" value="Methyltransf_1N"/>
    <property type="match status" value="1"/>
</dbReference>
<comment type="catalytic activity">
    <reaction evidence="8 9">
        <text>a 6-O-methyl-2'-deoxyguanosine in DNA + L-cysteinyl-[protein] = S-methyl-L-cysteinyl-[protein] + a 2'-deoxyguanosine in DNA</text>
        <dbReference type="Rhea" id="RHEA:24000"/>
        <dbReference type="Rhea" id="RHEA-COMP:10131"/>
        <dbReference type="Rhea" id="RHEA-COMP:10132"/>
        <dbReference type="Rhea" id="RHEA-COMP:11367"/>
        <dbReference type="Rhea" id="RHEA-COMP:11368"/>
        <dbReference type="ChEBI" id="CHEBI:29950"/>
        <dbReference type="ChEBI" id="CHEBI:82612"/>
        <dbReference type="ChEBI" id="CHEBI:85445"/>
        <dbReference type="ChEBI" id="CHEBI:85448"/>
        <dbReference type="EC" id="2.1.1.63"/>
    </reaction>
</comment>
<dbReference type="AlphaFoldDB" id="A0A9D1GYF0"/>
<dbReference type="SUPFAM" id="SSF46767">
    <property type="entry name" value="Methylated DNA-protein cysteine methyltransferase, C-terminal domain"/>
    <property type="match status" value="1"/>
</dbReference>
<dbReference type="InterPro" id="IPR036388">
    <property type="entry name" value="WH-like_DNA-bd_sf"/>
</dbReference>
<keyword evidence="4 9" id="KW-0489">Methyltransferase</keyword>
<reference evidence="12" key="2">
    <citation type="journal article" date="2021" name="PeerJ">
        <title>Extensive microbial diversity within the chicken gut microbiome revealed by metagenomics and culture.</title>
        <authorList>
            <person name="Gilroy R."/>
            <person name="Ravi A."/>
            <person name="Getino M."/>
            <person name="Pursley I."/>
            <person name="Horton D.L."/>
            <person name="Alikhan N.F."/>
            <person name="Baker D."/>
            <person name="Gharbi K."/>
            <person name="Hall N."/>
            <person name="Watson M."/>
            <person name="Adriaenssens E.M."/>
            <person name="Foster-Nyarko E."/>
            <person name="Jarju S."/>
            <person name="Secka A."/>
            <person name="Antonio M."/>
            <person name="Oren A."/>
            <person name="Chaudhuri R.R."/>
            <person name="La Ragione R."/>
            <person name="Hildebrand F."/>
            <person name="Pallen M.J."/>
        </authorList>
    </citation>
    <scope>NUCLEOTIDE SEQUENCE</scope>
    <source>
        <strain evidence="12">ChiGjej1B1-24693</strain>
    </source>
</reference>
<dbReference type="NCBIfam" id="TIGR00589">
    <property type="entry name" value="ogt"/>
    <property type="match status" value="1"/>
</dbReference>
<dbReference type="GO" id="GO:0006307">
    <property type="term" value="P:DNA alkylation repair"/>
    <property type="evidence" value="ECO:0007669"/>
    <property type="project" value="UniProtKB-UniRule"/>
</dbReference>
<dbReference type="InterPro" id="IPR001497">
    <property type="entry name" value="MethylDNA_cys_MeTrfase_AS"/>
</dbReference>
<feature type="active site" description="Nucleophile; methyl group acceptor" evidence="9">
    <location>
        <position position="124"/>
    </location>
</feature>
<feature type="domain" description="Methylated-DNA-[protein]-cysteine S-methyltransferase DNA binding" evidence="10">
    <location>
        <begin position="72"/>
        <end position="152"/>
    </location>
</feature>
<sequence length="156" mass="16671">MWTVIDSPVGELRLVAVDGALTAIEFFPFADTVAGDRDDSDPVLIEATRQLREYFAGDRKDFDLPLEPAGTPFQQRVWTALRSIGWGETTSYGALATQLGMAPGASRAVGLANGRNPIPIVVPCHRVIGANGALTGYAGGLERKQVLLDLETAALF</sequence>
<dbReference type="InterPro" id="IPR014048">
    <property type="entry name" value="MethylDNA_cys_MeTrfase_DNA-bd"/>
</dbReference>
<accession>A0A9D1GYF0</accession>
<dbReference type="PANTHER" id="PTHR10815">
    <property type="entry name" value="METHYLATED-DNA--PROTEIN-CYSTEINE METHYLTRANSFERASE"/>
    <property type="match status" value="1"/>
</dbReference>
<keyword evidence="7 9" id="KW-0234">DNA repair</keyword>
<comment type="function">
    <text evidence="9">Involved in the cellular defense against the biological effects of O6-methylguanine (O6-MeG) and O4-methylthymine (O4-MeT) in DNA. Repairs the methylated nucleobase in DNA by stoichiometrically transferring the methyl group to a cysteine residue in the enzyme. This is a suicide reaction: the enzyme is irreversibly inactivated.</text>
</comment>
<evidence type="ECO:0000256" key="2">
    <source>
        <dbReference type="ARBA" id="ARBA00008711"/>
    </source>
</evidence>
<comment type="catalytic activity">
    <reaction evidence="1 9">
        <text>a 4-O-methyl-thymidine in DNA + L-cysteinyl-[protein] = a thymidine in DNA + S-methyl-L-cysteinyl-[protein]</text>
        <dbReference type="Rhea" id="RHEA:53428"/>
        <dbReference type="Rhea" id="RHEA-COMP:10131"/>
        <dbReference type="Rhea" id="RHEA-COMP:10132"/>
        <dbReference type="Rhea" id="RHEA-COMP:13555"/>
        <dbReference type="Rhea" id="RHEA-COMP:13556"/>
        <dbReference type="ChEBI" id="CHEBI:29950"/>
        <dbReference type="ChEBI" id="CHEBI:82612"/>
        <dbReference type="ChEBI" id="CHEBI:137386"/>
        <dbReference type="ChEBI" id="CHEBI:137387"/>
        <dbReference type="EC" id="2.1.1.63"/>
    </reaction>
</comment>
<keyword evidence="6 9" id="KW-0227">DNA damage</keyword>
<comment type="miscellaneous">
    <text evidence="9">This enzyme catalyzes only one turnover and therefore is not strictly catalytic. According to one definition, an enzyme is a biocatalyst that acts repeatedly and over many reaction cycles.</text>
</comment>
<evidence type="ECO:0000256" key="5">
    <source>
        <dbReference type="ARBA" id="ARBA00022679"/>
    </source>
</evidence>
<comment type="similarity">
    <text evidence="2 9">Belongs to the MGMT family.</text>
</comment>
<evidence type="ECO:0000313" key="13">
    <source>
        <dbReference type="Proteomes" id="UP000886842"/>
    </source>
</evidence>
<keyword evidence="3 9" id="KW-0963">Cytoplasm</keyword>
<dbReference type="GO" id="GO:0005737">
    <property type="term" value="C:cytoplasm"/>
    <property type="evidence" value="ECO:0007669"/>
    <property type="project" value="UniProtKB-SubCell"/>
</dbReference>
<dbReference type="SUPFAM" id="SSF53155">
    <property type="entry name" value="Methylated DNA-protein cysteine methyltransferase domain"/>
    <property type="match status" value="1"/>
</dbReference>
<evidence type="ECO:0000256" key="3">
    <source>
        <dbReference type="ARBA" id="ARBA00022490"/>
    </source>
</evidence>
<dbReference type="InterPro" id="IPR036217">
    <property type="entry name" value="MethylDNA_cys_MeTrfase_DNAb"/>
</dbReference>
<reference evidence="12" key="1">
    <citation type="submission" date="2020-10" db="EMBL/GenBank/DDBJ databases">
        <authorList>
            <person name="Gilroy R."/>
        </authorList>
    </citation>
    <scope>NUCLEOTIDE SEQUENCE</scope>
    <source>
        <strain evidence="12">ChiGjej1B1-24693</strain>
    </source>
</reference>
<organism evidence="12 13">
    <name type="scientific">Candidatus Avipropionibacterium avicola</name>
    <dbReference type="NCBI Taxonomy" id="2840701"/>
    <lineage>
        <taxon>Bacteria</taxon>
        <taxon>Bacillati</taxon>
        <taxon>Actinomycetota</taxon>
        <taxon>Actinomycetes</taxon>
        <taxon>Propionibacteriales</taxon>
        <taxon>Propionibacteriaceae</taxon>
        <taxon>Propionibacteriaceae incertae sedis</taxon>
        <taxon>Candidatus Avipropionibacterium</taxon>
    </lineage>
</organism>
<comment type="subcellular location">
    <subcellularLocation>
        <location evidence="9">Cytoplasm</location>
    </subcellularLocation>
</comment>
<evidence type="ECO:0000256" key="9">
    <source>
        <dbReference type="HAMAP-Rule" id="MF_00772"/>
    </source>
</evidence>